<sequence length="194" mass="21816">MFFDPGGFSFLPELTSRWRFIRQEWQELQAPILDIHRVGSVHRFAERLLQNNGWTPSWQAGSDQPNQDWLTYALSYQGMLPDGLASVMPATARLLSRLRGVEVCALSLMRPGSFIAPHDHPDIAGRLLTLHLGLAMEPGKCYLTVEGDAREEKPGAVLTFNAGREHFAVNMGRCDRVILYMEFDPRTAAFDAQA</sequence>
<dbReference type="EMBL" id="JAESVA010000013">
    <property type="protein sequence ID" value="MCB8883361.1"/>
    <property type="molecule type" value="Genomic_DNA"/>
</dbReference>
<evidence type="ECO:0000259" key="4">
    <source>
        <dbReference type="Pfam" id="PF05118"/>
    </source>
</evidence>
<dbReference type="Gene3D" id="2.60.120.330">
    <property type="entry name" value="B-lactam Antibiotic, Isopenicillin N Synthase, Chain"/>
    <property type="match status" value="1"/>
</dbReference>
<protein>
    <submittedName>
        <fullName evidence="5">Aspartyl/asparaginyl beta-hydroxylase domain-containing protein</fullName>
    </submittedName>
</protein>
<evidence type="ECO:0000256" key="1">
    <source>
        <dbReference type="ARBA" id="ARBA00007730"/>
    </source>
</evidence>
<dbReference type="GO" id="GO:0051213">
    <property type="term" value="F:dioxygenase activity"/>
    <property type="evidence" value="ECO:0007669"/>
    <property type="project" value="UniProtKB-KW"/>
</dbReference>
<organism evidence="5 6">
    <name type="scientific">Acidisoma cellulosilyticum</name>
    <dbReference type="NCBI Taxonomy" id="2802395"/>
    <lineage>
        <taxon>Bacteria</taxon>
        <taxon>Pseudomonadati</taxon>
        <taxon>Pseudomonadota</taxon>
        <taxon>Alphaproteobacteria</taxon>
        <taxon>Acetobacterales</taxon>
        <taxon>Acidocellaceae</taxon>
        <taxon>Acidisoma</taxon>
    </lineage>
</organism>
<dbReference type="InterPro" id="IPR051821">
    <property type="entry name" value="Asp/Asn_beta-hydroxylase"/>
</dbReference>
<dbReference type="AlphaFoldDB" id="A0A963Z6F5"/>
<accession>A0A963Z6F5</accession>
<proteinExistence type="inferred from homology"/>
<dbReference type="InterPro" id="IPR007803">
    <property type="entry name" value="Asp/Arg/Pro-Hydrxlase"/>
</dbReference>
<gene>
    <name evidence="5" type="ORF">ACELLULO517_24145</name>
</gene>
<dbReference type="PANTHER" id="PTHR46332:SF5">
    <property type="entry name" value="ASPARTATE BETA-HYDROXYLASE DOMAIN CONTAINING 2"/>
    <property type="match status" value="1"/>
</dbReference>
<keyword evidence="6" id="KW-1185">Reference proteome</keyword>
<dbReference type="Pfam" id="PF05118">
    <property type="entry name" value="Asp_Arg_Hydrox"/>
    <property type="match status" value="1"/>
</dbReference>
<keyword evidence="2" id="KW-0223">Dioxygenase</keyword>
<dbReference type="InterPro" id="IPR027443">
    <property type="entry name" value="IPNS-like_sf"/>
</dbReference>
<keyword evidence="3" id="KW-0560">Oxidoreductase</keyword>
<dbReference type="SUPFAM" id="SSF51197">
    <property type="entry name" value="Clavaminate synthase-like"/>
    <property type="match status" value="1"/>
</dbReference>
<feature type="domain" description="Aspartyl/asparaginy/proline hydroxylase" evidence="4">
    <location>
        <begin position="45"/>
        <end position="183"/>
    </location>
</feature>
<dbReference type="Proteomes" id="UP000721844">
    <property type="component" value="Unassembled WGS sequence"/>
</dbReference>
<comment type="caution">
    <text evidence="5">The sequence shown here is derived from an EMBL/GenBank/DDBJ whole genome shotgun (WGS) entry which is preliminary data.</text>
</comment>
<evidence type="ECO:0000313" key="6">
    <source>
        <dbReference type="Proteomes" id="UP000721844"/>
    </source>
</evidence>
<evidence type="ECO:0000256" key="2">
    <source>
        <dbReference type="ARBA" id="ARBA00022964"/>
    </source>
</evidence>
<reference evidence="5 6" key="1">
    <citation type="journal article" date="2021" name="Microorganisms">
        <title>Acidisoma silvae sp. nov. and Acidisomacellulosilytica sp. nov., Two Acidophilic Bacteria Isolated from Decaying Wood, Hydrolyzing Cellulose and Producing Poly-3-hydroxybutyrate.</title>
        <authorList>
            <person name="Mieszkin S."/>
            <person name="Pouder E."/>
            <person name="Uroz S."/>
            <person name="Simon-Colin C."/>
            <person name="Alain K."/>
        </authorList>
    </citation>
    <scope>NUCLEOTIDE SEQUENCE [LARGE SCALE GENOMIC DNA]</scope>
    <source>
        <strain evidence="5 6">HW T5.17</strain>
    </source>
</reference>
<name>A0A963Z6F5_9PROT</name>
<dbReference type="PANTHER" id="PTHR46332">
    <property type="entry name" value="ASPARTATE BETA-HYDROXYLASE DOMAIN-CONTAINING PROTEIN 2"/>
    <property type="match status" value="1"/>
</dbReference>
<evidence type="ECO:0000256" key="3">
    <source>
        <dbReference type="ARBA" id="ARBA00023002"/>
    </source>
</evidence>
<comment type="similarity">
    <text evidence="1">Belongs to the aspartyl/asparaginyl beta-hydroxylase family.</text>
</comment>
<evidence type="ECO:0000313" key="5">
    <source>
        <dbReference type="EMBL" id="MCB8883361.1"/>
    </source>
</evidence>
<dbReference type="RefSeq" id="WP_227310019.1">
    <property type="nucleotide sequence ID" value="NZ_JAESVA010000013.1"/>
</dbReference>